<accession>A0A2T3A1N3</accession>
<dbReference type="EMBL" id="KZ678508">
    <property type="protein sequence ID" value="PSR81202.1"/>
    <property type="molecule type" value="Genomic_DNA"/>
</dbReference>
<protein>
    <submittedName>
        <fullName evidence="2">Uncharacterized protein</fullName>
    </submittedName>
</protein>
<gene>
    <name evidence="2" type="ORF">BD289DRAFT_44780</name>
</gene>
<proteinExistence type="predicted"/>
<sequence>MYLMLRTKVVWNVLRLLEFLQRALNAGTRGWRNPAAAASRNGAAPNHRRCSGRLQWRKGSHIGENGHTQGTPRLCKGRCMTADGLIIGARGTSRIDASDRDRRSKGNGNGETGTRMCLPSTRVSRLDLKVQARLSILDSSVPIDALQTPTRPDQVEEETLALAGQRAASTMALH</sequence>
<dbReference type="AlphaFoldDB" id="A0A2T3A1N3"/>
<organism evidence="2 3">
    <name type="scientific">Coniella lustricola</name>
    <dbReference type="NCBI Taxonomy" id="2025994"/>
    <lineage>
        <taxon>Eukaryota</taxon>
        <taxon>Fungi</taxon>
        <taxon>Dikarya</taxon>
        <taxon>Ascomycota</taxon>
        <taxon>Pezizomycotina</taxon>
        <taxon>Sordariomycetes</taxon>
        <taxon>Sordariomycetidae</taxon>
        <taxon>Diaporthales</taxon>
        <taxon>Schizoparmaceae</taxon>
        <taxon>Coniella</taxon>
    </lineage>
</organism>
<dbReference type="Proteomes" id="UP000241462">
    <property type="component" value="Unassembled WGS sequence"/>
</dbReference>
<keyword evidence="3" id="KW-1185">Reference proteome</keyword>
<feature type="region of interest" description="Disordered" evidence="1">
    <location>
        <begin position="93"/>
        <end position="117"/>
    </location>
</feature>
<reference evidence="2 3" key="1">
    <citation type="journal article" date="2018" name="Mycol. Prog.">
        <title>Coniella lustricola, a new species from submerged detritus.</title>
        <authorList>
            <person name="Raudabaugh D.B."/>
            <person name="Iturriaga T."/>
            <person name="Carver A."/>
            <person name="Mondo S."/>
            <person name="Pangilinan J."/>
            <person name="Lipzen A."/>
            <person name="He G."/>
            <person name="Amirebrahimi M."/>
            <person name="Grigoriev I.V."/>
            <person name="Miller A.N."/>
        </authorList>
    </citation>
    <scope>NUCLEOTIDE SEQUENCE [LARGE SCALE GENOMIC DNA]</scope>
    <source>
        <strain evidence="2 3">B22-T-1</strain>
    </source>
</reference>
<name>A0A2T3A1N3_9PEZI</name>
<dbReference type="InParanoid" id="A0A2T3A1N3"/>
<evidence type="ECO:0000313" key="3">
    <source>
        <dbReference type="Proteomes" id="UP000241462"/>
    </source>
</evidence>
<evidence type="ECO:0000313" key="2">
    <source>
        <dbReference type="EMBL" id="PSR81202.1"/>
    </source>
</evidence>
<evidence type="ECO:0000256" key="1">
    <source>
        <dbReference type="SAM" id="MobiDB-lite"/>
    </source>
</evidence>